<dbReference type="InterPro" id="IPR050427">
    <property type="entry name" value="Olfactory_Receptors"/>
</dbReference>
<keyword evidence="10" id="KW-1185">Reference proteome</keyword>
<evidence type="ECO:0000256" key="7">
    <source>
        <dbReference type="ARBA" id="ARBA00023224"/>
    </source>
</evidence>
<dbReference type="HOGENOM" id="CLU_1492448_0_0_1"/>
<dbReference type="AlphaFoldDB" id="H0XQN9"/>
<evidence type="ECO:0000256" key="6">
    <source>
        <dbReference type="ARBA" id="ARBA00023170"/>
    </source>
</evidence>
<dbReference type="EMBL" id="AAQR03134573">
    <property type="status" value="NOT_ANNOTATED_CDS"/>
    <property type="molecule type" value="Genomic_DNA"/>
</dbReference>
<keyword evidence="2 8" id="KW-0812">Transmembrane</keyword>
<feature type="transmembrane region" description="Helical" evidence="8">
    <location>
        <begin position="66"/>
        <end position="87"/>
    </location>
</feature>
<keyword evidence="3 8" id="KW-1133">Transmembrane helix</keyword>
<keyword evidence="5 8" id="KW-0472">Membrane</keyword>
<keyword evidence="6" id="KW-0675">Receptor</keyword>
<dbReference type="eggNOG" id="ENOG502SK03">
    <property type="taxonomic scope" value="Eukaryota"/>
</dbReference>
<dbReference type="GO" id="GO:0016020">
    <property type="term" value="C:membrane"/>
    <property type="evidence" value="ECO:0007669"/>
    <property type="project" value="UniProtKB-SubCell"/>
</dbReference>
<dbReference type="Ensembl" id="ENSOGAT00000031556.1">
    <property type="protein sequence ID" value="ENSOGAP00000018431.1"/>
    <property type="gene ID" value="ENSOGAG00000027723.1"/>
</dbReference>
<dbReference type="Gene3D" id="1.20.1070.10">
    <property type="entry name" value="Rhodopsin 7-helix transmembrane proteins"/>
    <property type="match status" value="1"/>
</dbReference>
<comment type="subcellular location">
    <subcellularLocation>
        <location evidence="1">Membrane</location>
        <topology evidence="1">Multi-pass membrane protein</topology>
    </subcellularLocation>
</comment>
<reference evidence="9" key="3">
    <citation type="submission" date="2025-09" db="UniProtKB">
        <authorList>
            <consortium name="Ensembl"/>
        </authorList>
    </citation>
    <scope>IDENTIFICATION</scope>
</reference>
<feature type="transmembrane region" description="Helical" evidence="8">
    <location>
        <begin position="6"/>
        <end position="26"/>
    </location>
</feature>
<dbReference type="GeneTree" id="ENSGT00940000164456"/>
<evidence type="ECO:0000256" key="3">
    <source>
        <dbReference type="ARBA" id="ARBA00022989"/>
    </source>
</evidence>
<evidence type="ECO:0000256" key="2">
    <source>
        <dbReference type="ARBA" id="ARBA00022692"/>
    </source>
</evidence>
<evidence type="ECO:0000256" key="5">
    <source>
        <dbReference type="ARBA" id="ARBA00023136"/>
    </source>
</evidence>
<dbReference type="InParanoid" id="H0XQN9"/>
<proteinExistence type="predicted"/>
<keyword evidence="7" id="KW-0807">Transducer</keyword>
<name>H0XQN9_OTOGA</name>
<evidence type="ECO:0008006" key="11">
    <source>
        <dbReference type="Google" id="ProtNLM"/>
    </source>
</evidence>
<reference evidence="10" key="1">
    <citation type="submission" date="2011-03" db="EMBL/GenBank/DDBJ databases">
        <title>Version 3 of the genome sequence of Otolemur garnettii (Bushbaby).</title>
        <authorList>
            <consortium name="The Broad Institute Genome Sequencing Platform"/>
            <person name="Di Palma F."/>
            <person name="Johnson J."/>
            <person name="Lander E.S."/>
            <person name="Lindblad-Toh K."/>
            <person name="Jaffe D.B."/>
            <person name="Gnerre S."/>
            <person name="MacCallum I."/>
            <person name="Przybylski D."/>
            <person name="Ribeiro F.J."/>
            <person name="Burton J.N."/>
            <person name="Walker B.J."/>
            <person name="Sharpe T."/>
            <person name="Hall G."/>
        </authorList>
    </citation>
    <scope>NUCLEOTIDE SEQUENCE [LARGE SCALE GENOMIC DNA]</scope>
</reference>
<organism evidence="9 10">
    <name type="scientific">Otolemur garnettii</name>
    <name type="common">Small-eared galago</name>
    <name type="synonym">Garnett's greater bushbaby</name>
    <dbReference type="NCBI Taxonomy" id="30611"/>
    <lineage>
        <taxon>Eukaryota</taxon>
        <taxon>Metazoa</taxon>
        <taxon>Chordata</taxon>
        <taxon>Craniata</taxon>
        <taxon>Vertebrata</taxon>
        <taxon>Euteleostomi</taxon>
        <taxon>Mammalia</taxon>
        <taxon>Eutheria</taxon>
        <taxon>Euarchontoglires</taxon>
        <taxon>Primates</taxon>
        <taxon>Strepsirrhini</taxon>
        <taxon>Lorisiformes</taxon>
        <taxon>Galagidae</taxon>
        <taxon>Otolemur</taxon>
    </lineage>
</organism>
<sequence length="181" mass="20476">IFYLLPFSLVYVAMVLRNLLLHTVTSEPHLHSPMYFRLGNFSFIDKSLASFALTCLQYHISCGFTLSITQIVFLRLLGGAEILLISMSDGHVTLRNPLHYFIIRRQTMCVGLVILSWIVHILHVLSQLTFTMNLPFQGPREINSFFCDLLLVIKFTCVDYNSGGVRVSTGGMIALVCFILL</sequence>
<evidence type="ECO:0000313" key="9">
    <source>
        <dbReference type="Ensembl" id="ENSOGAP00000018431.1"/>
    </source>
</evidence>
<accession>H0XQN9</accession>
<evidence type="ECO:0000256" key="4">
    <source>
        <dbReference type="ARBA" id="ARBA00023040"/>
    </source>
</evidence>
<reference evidence="9" key="2">
    <citation type="submission" date="2025-08" db="UniProtKB">
        <authorList>
            <consortium name="Ensembl"/>
        </authorList>
    </citation>
    <scope>IDENTIFICATION</scope>
</reference>
<evidence type="ECO:0000256" key="1">
    <source>
        <dbReference type="ARBA" id="ARBA00004141"/>
    </source>
</evidence>
<dbReference type="GO" id="GO:0004930">
    <property type="term" value="F:G protein-coupled receptor activity"/>
    <property type="evidence" value="ECO:0007669"/>
    <property type="project" value="UniProtKB-KW"/>
</dbReference>
<evidence type="ECO:0000313" key="10">
    <source>
        <dbReference type="Proteomes" id="UP000005225"/>
    </source>
</evidence>
<dbReference type="PANTHER" id="PTHR48002">
    <property type="entry name" value="OLFACTORY RECEPTOR"/>
    <property type="match status" value="1"/>
</dbReference>
<protein>
    <recommendedName>
        <fullName evidence="11">G-protein coupled receptors family 1 profile domain-containing protein</fullName>
    </recommendedName>
</protein>
<dbReference type="SUPFAM" id="SSF81321">
    <property type="entry name" value="Family A G protein-coupled receptor-like"/>
    <property type="match status" value="1"/>
</dbReference>
<feature type="transmembrane region" description="Helical" evidence="8">
    <location>
        <begin position="108"/>
        <end position="130"/>
    </location>
</feature>
<dbReference type="Proteomes" id="UP000005225">
    <property type="component" value="Unassembled WGS sequence"/>
</dbReference>
<evidence type="ECO:0000256" key="8">
    <source>
        <dbReference type="SAM" id="Phobius"/>
    </source>
</evidence>
<keyword evidence="4" id="KW-0297">G-protein coupled receptor</keyword>